<sequence>MSDHKQVDERYYQLMHELQSLDFVLVELSLYLNTHRDDMNAIQQFNEYSGRRWQVACEFEAHYGPLLQYGHSYSGYPWQWPESPWPWQV</sequence>
<protein>
    <submittedName>
        <fullName evidence="2">Spore coat protein CotJB</fullName>
    </submittedName>
</protein>
<keyword evidence="3" id="KW-1185">Reference proteome</keyword>
<gene>
    <name evidence="2" type="ORF">O3V59_10615</name>
</gene>
<evidence type="ECO:0000313" key="3">
    <source>
        <dbReference type="Proteomes" id="UP001151071"/>
    </source>
</evidence>
<reference evidence="2" key="1">
    <citation type="submission" date="2022-12" db="EMBL/GenBank/DDBJ databases">
        <title>Draft genome sequence of the thermophilic strain Brevibacillus thermoruber HT42, isolated from Los Humeros, Puebla, Mexico, with biotechnological potential.</title>
        <authorList>
            <person name="Lara Sanchez J."/>
            <person name="Solis Palacios R."/>
            <person name="Bustos Baena A.S."/>
            <person name="Ruz Baez A.E."/>
            <person name="Espinosa Luna G."/>
            <person name="Oliart Ros R.M."/>
        </authorList>
    </citation>
    <scope>NUCLEOTIDE SEQUENCE</scope>
    <source>
        <strain evidence="2">HT42</strain>
    </source>
</reference>
<evidence type="ECO:0000259" key="1">
    <source>
        <dbReference type="Pfam" id="PF12652"/>
    </source>
</evidence>
<dbReference type="InterPro" id="IPR016571">
    <property type="entry name" value="Spore_coat_assembly_CotJB"/>
</dbReference>
<evidence type="ECO:0000313" key="2">
    <source>
        <dbReference type="EMBL" id="MDA5108815.1"/>
    </source>
</evidence>
<comment type="caution">
    <text evidence="2">The sequence shown here is derived from an EMBL/GenBank/DDBJ whole genome shotgun (WGS) entry which is preliminary data.</text>
</comment>
<feature type="domain" description="Protein CotJB" evidence="1">
    <location>
        <begin position="13"/>
        <end position="88"/>
    </location>
</feature>
<dbReference type="EMBL" id="JAPYYP010000010">
    <property type="protein sequence ID" value="MDA5108815.1"/>
    <property type="molecule type" value="Genomic_DNA"/>
</dbReference>
<proteinExistence type="predicted"/>
<accession>A0A9X3Z3P5</accession>
<dbReference type="Proteomes" id="UP001151071">
    <property type="component" value="Unassembled WGS sequence"/>
</dbReference>
<keyword evidence="2" id="KW-0167">Capsid protein</keyword>
<dbReference type="PIRSF" id="PIRSF010606">
    <property type="entry name" value="Spore_coat_CotJB"/>
    <property type="match status" value="1"/>
</dbReference>
<keyword evidence="2" id="KW-0946">Virion</keyword>
<name>A0A9X3Z3P5_9BACL</name>
<organism evidence="2 3">
    <name type="scientific">Brevibacillus thermoruber</name>
    <dbReference type="NCBI Taxonomy" id="33942"/>
    <lineage>
        <taxon>Bacteria</taxon>
        <taxon>Bacillati</taxon>
        <taxon>Bacillota</taxon>
        <taxon>Bacilli</taxon>
        <taxon>Bacillales</taxon>
        <taxon>Paenibacillaceae</taxon>
        <taxon>Brevibacillus</taxon>
    </lineage>
</organism>
<dbReference type="RefSeq" id="WP_029099995.1">
    <property type="nucleotide sequence ID" value="NZ_JAPYYP010000010.1"/>
</dbReference>
<dbReference type="Pfam" id="PF12652">
    <property type="entry name" value="CotJB"/>
    <property type="match status" value="1"/>
</dbReference>
<dbReference type="InterPro" id="IPR024207">
    <property type="entry name" value="CotJB_dom"/>
</dbReference>
<dbReference type="AlphaFoldDB" id="A0A9X3Z3P5"/>